<protein>
    <submittedName>
        <fullName evidence="3">Fatty acyl-CoA reductase 1</fullName>
    </submittedName>
</protein>
<accession>A0A151J3U6</accession>
<dbReference type="InterPro" id="IPR033640">
    <property type="entry name" value="FAR_C"/>
</dbReference>
<dbReference type="EMBL" id="KQ980246">
    <property type="protein sequence ID" value="KYN17110.1"/>
    <property type="molecule type" value="Genomic_DNA"/>
</dbReference>
<dbReference type="AlphaFoldDB" id="A0A151J3U6"/>
<evidence type="ECO:0000313" key="4">
    <source>
        <dbReference type="Proteomes" id="UP000078492"/>
    </source>
</evidence>
<feature type="transmembrane region" description="Helical" evidence="1">
    <location>
        <begin position="49"/>
        <end position="70"/>
    </location>
</feature>
<sequence>DSTPLVVNCTDQKHITYQGRKNIWESIAYEVPFEGIVWTPHIIFIDNLVLFYILTMLLHILPAILIDLILKFTGRQPMLVQLQKRMYVANGAVSYFSFHERKYSNANRLTLMSLIPHDNLDTFSFDCSNLEIKMYGKICAIGAKKFLLHEDINRLDATKAHNKR</sequence>
<keyword evidence="1" id="KW-1133">Transmembrane helix</keyword>
<dbReference type="STRING" id="471704.A0A151J3U6"/>
<feature type="domain" description="Fatty acyl-CoA reductase C-terminal" evidence="2">
    <location>
        <begin position="58"/>
        <end position="150"/>
    </location>
</feature>
<keyword evidence="1" id="KW-0472">Membrane</keyword>
<evidence type="ECO:0000313" key="3">
    <source>
        <dbReference type="EMBL" id="KYN17110.1"/>
    </source>
</evidence>
<organism evidence="3 4">
    <name type="scientific">Trachymyrmex cornetzi</name>
    <dbReference type="NCBI Taxonomy" id="471704"/>
    <lineage>
        <taxon>Eukaryota</taxon>
        <taxon>Metazoa</taxon>
        <taxon>Ecdysozoa</taxon>
        <taxon>Arthropoda</taxon>
        <taxon>Hexapoda</taxon>
        <taxon>Insecta</taxon>
        <taxon>Pterygota</taxon>
        <taxon>Neoptera</taxon>
        <taxon>Endopterygota</taxon>
        <taxon>Hymenoptera</taxon>
        <taxon>Apocrita</taxon>
        <taxon>Aculeata</taxon>
        <taxon>Formicoidea</taxon>
        <taxon>Formicidae</taxon>
        <taxon>Myrmicinae</taxon>
        <taxon>Trachymyrmex</taxon>
    </lineage>
</organism>
<dbReference type="Proteomes" id="UP000078492">
    <property type="component" value="Unassembled WGS sequence"/>
</dbReference>
<reference evidence="3 4" key="1">
    <citation type="submission" date="2015-09" db="EMBL/GenBank/DDBJ databases">
        <title>Trachymyrmex cornetzi WGS genome.</title>
        <authorList>
            <person name="Nygaard S."/>
            <person name="Hu H."/>
            <person name="Boomsma J."/>
            <person name="Zhang G."/>
        </authorList>
    </citation>
    <scope>NUCLEOTIDE SEQUENCE [LARGE SCALE GENOMIC DNA]</scope>
    <source>
        <strain evidence="3">Tcor2-1</strain>
        <tissue evidence="3">Whole body</tissue>
    </source>
</reference>
<evidence type="ECO:0000256" key="1">
    <source>
        <dbReference type="SAM" id="Phobius"/>
    </source>
</evidence>
<name>A0A151J3U6_9HYME</name>
<dbReference type="CDD" id="cd09071">
    <property type="entry name" value="FAR_C"/>
    <property type="match status" value="1"/>
</dbReference>
<evidence type="ECO:0000259" key="2">
    <source>
        <dbReference type="Pfam" id="PF03015"/>
    </source>
</evidence>
<dbReference type="Pfam" id="PF03015">
    <property type="entry name" value="Sterile"/>
    <property type="match status" value="1"/>
</dbReference>
<proteinExistence type="predicted"/>
<feature type="non-terminal residue" evidence="3">
    <location>
        <position position="1"/>
    </location>
</feature>
<gene>
    <name evidence="3" type="ORF">ALC57_10595</name>
</gene>
<keyword evidence="4" id="KW-1185">Reference proteome</keyword>
<keyword evidence="1" id="KW-0812">Transmembrane</keyword>